<dbReference type="EMBL" id="LAZR01000183">
    <property type="protein sequence ID" value="KKN83551.1"/>
    <property type="molecule type" value="Genomic_DNA"/>
</dbReference>
<comment type="caution">
    <text evidence="1">The sequence shown here is derived from an EMBL/GenBank/DDBJ whole genome shotgun (WGS) entry which is preliminary data.</text>
</comment>
<reference evidence="1" key="1">
    <citation type="journal article" date="2015" name="Nature">
        <title>Complex archaea that bridge the gap between prokaryotes and eukaryotes.</title>
        <authorList>
            <person name="Spang A."/>
            <person name="Saw J.H."/>
            <person name="Jorgensen S.L."/>
            <person name="Zaremba-Niedzwiedzka K."/>
            <person name="Martijn J."/>
            <person name="Lind A.E."/>
            <person name="van Eijk R."/>
            <person name="Schleper C."/>
            <person name="Guy L."/>
            <person name="Ettema T.J."/>
        </authorList>
    </citation>
    <scope>NUCLEOTIDE SEQUENCE</scope>
</reference>
<gene>
    <name evidence="1" type="ORF">LCGC14_0297900</name>
</gene>
<name>A0A0F9WCJ6_9ZZZZ</name>
<proteinExistence type="predicted"/>
<accession>A0A0F9WCJ6</accession>
<dbReference type="AlphaFoldDB" id="A0A0F9WCJ6"/>
<sequence length="261" mass="28542">MSGNSNNPENTEIVVAEVATGLAVVGTPEQMEAKLEDFGKQREIITKYVEDNLVEGKDYGPAYEGSKRTLLKPGAEKVCRLFNTRPTWKRDDETWEMLGSPAGVVCYLCHIIDNVTGKIVGEGRGAERVGNKKRDANKTIKIAEKCALVDAALYTFCLSEMFTQDDGGLGNGNGAASLEDEKVTLKAEVAHKRVGCESSLTDAGFIRVAAKVELHKDHIDTLGELAHMRKVLIEDAAYDWATGERIPANINGSDSDKWEHE</sequence>
<evidence type="ECO:0000313" key="1">
    <source>
        <dbReference type="EMBL" id="KKN83551.1"/>
    </source>
</evidence>
<organism evidence="1">
    <name type="scientific">marine sediment metagenome</name>
    <dbReference type="NCBI Taxonomy" id="412755"/>
    <lineage>
        <taxon>unclassified sequences</taxon>
        <taxon>metagenomes</taxon>
        <taxon>ecological metagenomes</taxon>
    </lineage>
</organism>
<protein>
    <submittedName>
        <fullName evidence="1">Uncharacterized protein</fullName>
    </submittedName>
</protein>